<evidence type="ECO:0000256" key="7">
    <source>
        <dbReference type="ARBA" id="ARBA00022840"/>
    </source>
</evidence>
<dbReference type="RefSeq" id="WP_064481101.1">
    <property type="nucleotide sequence ID" value="NZ_CP015641.1"/>
</dbReference>
<evidence type="ECO:0000256" key="8">
    <source>
        <dbReference type="ARBA" id="ARBA00022917"/>
    </source>
</evidence>
<dbReference type="OrthoDB" id="9775440at2"/>
<dbReference type="GO" id="GO:0004814">
    <property type="term" value="F:arginine-tRNA ligase activity"/>
    <property type="evidence" value="ECO:0007669"/>
    <property type="project" value="InterPro"/>
</dbReference>
<dbReference type="GO" id="GO:0006420">
    <property type="term" value="P:arginyl-tRNA aminoacylation"/>
    <property type="evidence" value="ECO:0007669"/>
    <property type="project" value="InterPro"/>
</dbReference>
<sequence>MSALDFLVELGTEELPPKALGKLSDAFRSGIEKGLKDAGLKHGRVQAFAAPRRLAVLIEQLDTEQPDRSINLDGPPLQAAFDAQGEPTQAALGFARKCGVDLAEVDRSGPKLRYSRSIPGQATAELLPAIVETSLNELPIPKRMRWAARKEEFVRPTQWLVMLFGDQVVDCTILTQRAGRESRGHRFHSPSPVRISKPTSYLEDLRGAHVIADFAERRELIAKRVEQLASEQNGSAIVPPALLDEVTALVEWPVPLVCSFEERFLEVPQEALITTMQDNQKYFCLLDANGKLLPRFITVANIESKDPAQIVAGNEKVVRPRLTDAEFFFKQDKKQKLDSFNERLKNVVFQAQLGTVYDKAVRVSRLAAFIAERTEGNAQWAARAGLLSKCDLATEMVGEFPEMQGIAGYYYAVNDGEPTDVALALNEQYMPRGAGAELPVTHTGAILAVADKLDTLVGIFGIGMLPTGSKDPYALRRAALGILRILIEKRLDLDLVAAVRFSINQFGGQVKTEGLADQVLDFIFDRLRARYEDEGVEVASYLSVRAVQPGSALDFDQRVQAVQAFRNLPEAEALAAANKRVSNLLSKFEAKLPETVEPRYFDNATEFSLYSALQQAEQAVQPLAADRQYREALERLAHLRGPVDAFFEAVLVNAEDASVRANRYALLARLRGLFLGVADISALG</sequence>
<organism evidence="13 14">
    <name type="scientific">Stutzerimonas stutzeri</name>
    <name type="common">Pseudomonas stutzeri</name>
    <dbReference type="NCBI Taxonomy" id="316"/>
    <lineage>
        <taxon>Bacteria</taxon>
        <taxon>Pseudomonadati</taxon>
        <taxon>Pseudomonadota</taxon>
        <taxon>Gammaproteobacteria</taxon>
        <taxon>Pseudomonadales</taxon>
        <taxon>Pseudomonadaceae</taxon>
        <taxon>Stutzerimonas</taxon>
    </lineage>
</organism>
<evidence type="ECO:0000256" key="2">
    <source>
        <dbReference type="ARBA" id="ARBA00008226"/>
    </source>
</evidence>
<protein>
    <recommendedName>
        <fullName evidence="11">Glycine--tRNA ligase beta subunit</fullName>
        <ecNumber evidence="11">6.1.1.14</ecNumber>
    </recommendedName>
    <alternativeName>
        <fullName evidence="11">Glycyl-tRNA synthetase beta subunit</fullName>
        <shortName evidence="11">GlyRS</shortName>
    </alternativeName>
</protein>
<dbReference type="Pfam" id="PF05746">
    <property type="entry name" value="DALR_1"/>
    <property type="match status" value="1"/>
</dbReference>
<dbReference type="HAMAP" id="MF_00255">
    <property type="entry name" value="Gly_tRNA_synth_beta"/>
    <property type="match status" value="1"/>
</dbReference>
<dbReference type="PANTHER" id="PTHR30075:SF2">
    <property type="entry name" value="GLYCINE--TRNA LIGASE, CHLOROPLASTIC_MITOCHONDRIAL 2"/>
    <property type="match status" value="1"/>
</dbReference>
<dbReference type="PANTHER" id="PTHR30075">
    <property type="entry name" value="GLYCYL-TRNA SYNTHETASE"/>
    <property type="match status" value="1"/>
</dbReference>
<feature type="domain" description="DALR anticodon binding" evidence="12">
    <location>
        <begin position="576"/>
        <end position="670"/>
    </location>
</feature>
<dbReference type="GO" id="GO:0005829">
    <property type="term" value="C:cytosol"/>
    <property type="evidence" value="ECO:0007669"/>
    <property type="project" value="TreeGrafter"/>
</dbReference>
<comment type="subcellular location">
    <subcellularLocation>
        <location evidence="1 11">Cytoplasm</location>
    </subcellularLocation>
</comment>
<evidence type="ECO:0000256" key="6">
    <source>
        <dbReference type="ARBA" id="ARBA00022741"/>
    </source>
</evidence>
<reference evidence="13 14" key="1">
    <citation type="submission" date="2016-05" db="EMBL/GenBank/DDBJ databases">
        <title>Genome sequence of Pseudomonas stutzeri 273 and identification of the exopolysaccharide biosynthesis locus.</title>
        <authorList>
            <person name="Wu S."/>
            <person name="Sun C."/>
        </authorList>
    </citation>
    <scope>NUCLEOTIDE SEQUENCE [LARGE SCALE GENOMIC DNA]</scope>
    <source>
        <strain evidence="13 14">273</strain>
    </source>
</reference>
<evidence type="ECO:0000313" key="14">
    <source>
        <dbReference type="Proteomes" id="UP000077787"/>
    </source>
</evidence>
<keyword evidence="9 11" id="KW-0030">Aminoacyl-tRNA synthetase</keyword>
<dbReference type="GO" id="GO:0006426">
    <property type="term" value="P:glycyl-tRNA aminoacylation"/>
    <property type="evidence" value="ECO:0007669"/>
    <property type="project" value="UniProtKB-UniRule"/>
</dbReference>
<dbReference type="InterPro" id="IPR008909">
    <property type="entry name" value="DALR_anticod-bd"/>
</dbReference>
<dbReference type="InterPro" id="IPR006194">
    <property type="entry name" value="Gly-tRNA-synth_heterodimer"/>
</dbReference>
<comment type="subunit">
    <text evidence="3 11">Tetramer of two alpha and two beta subunits.</text>
</comment>
<dbReference type="InterPro" id="IPR015944">
    <property type="entry name" value="Gly-tRNA-synth_bsu"/>
</dbReference>
<accession>A0A172WNG4</accession>
<comment type="similarity">
    <text evidence="2 11">Belongs to the class-II aminoacyl-tRNA synthetase family.</text>
</comment>
<dbReference type="Proteomes" id="UP000077787">
    <property type="component" value="Chromosome"/>
</dbReference>
<evidence type="ECO:0000256" key="3">
    <source>
        <dbReference type="ARBA" id="ARBA00011209"/>
    </source>
</evidence>
<dbReference type="EMBL" id="CP015641">
    <property type="protein sequence ID" value="ANF25041.1"/>
    <property type="molecule type" value="Genomic_DNA"/>
</dbReference>
<dbReference type="EC" id="6.1.1.14" evidence="11"/>
<dbReference type="GO" id="GO:0004820">
    <property type="term" value="F:glycine-tRNA ligase activity"/>
    <property type="evidence" value="ECO:0007669"/>
    <property type="project" value="UniProtKB-UniRule"/>
</dbReference>
<evidence type="ECO:0000256" key="1">
    <source>
        <dbReference type="ARBA" id="ARBA00004496"/>
    </source>
</evidence>
<keyword evidence="8 11" id="KW-0648">Protein biosynthesis</keyword>
<gene>
    <name evidence="11" type="primary">glyS</name>
    <name evidence="13" type="ORF">PS273GM_07675</name>
</gene>
<evidence type="ECO:0000256" key="10">
    <source>
        <dbReference type="ARBA" id="ARBA00047937"/>
    </source>
</evidence>
<proteinExistence type="inferred from homology"/>
<comment type="catalytic activity">
    <reaction evidence="10 11">
        <text>tRNA(Gly) + glycine + ATP = glycyl-tRNA(Gly) + AMP + diphosphate</text>
        <dbReference type="Rhea" id="RHEA:16013"/>
        <dbReference type="Rhea" id="RHEA-COMP:9664"/>
        <dbReference type="Rhea" id="RHEA-COMP:9683"/>
        <dbReference type="ChEBI" id="CHEBI:30616"/>
        <dbReference type="ChEBI" id="CHEBI:33019"/>
        <dbReference type="ChEBI" id="CHEBI:57305"/>
        <dbReference type="ChEBI" id="CHEBI:78442"/>
        <dbReference type="ChEBI" id="CHEBI:78522"/>
        <dbReference type="ChEBI" id="CHEBI:456215"/>
        <dbReference type="EC" id="6.1.1.14"/>
    </reaction>
</comment>
<dbReference type="PRINTS" id="PR01045">
    <property type="entry name" value="TRNASYNTHGB"/>
</dbReference>
<evidence type="ECO:0000256" key="9">
    <source>
        <dbReference type="ARBA" id="ARBA00023146"/>
    </source>
</evidence>
<name>A0A172WNG4_STUST</name>
<dbReference type="Pfam" id="PF02092">
    <property type="entry name" value="tRNA_synt_2f"/>
    <property type="match status" value="1"/>
</dbReference>
<keyword evidence="5 11" id="KW-0436">Ligase</keyword>
<evidence type="ECO:0000256" key="5">
    <source>
        <dbReference type="ARBA" id="ARBA00022598"/>
    </source>
</evidence>
<keyword evidence="6 11" id="KW-0547">Nucleotide-binding</keyword>
<evidence type="ECO:0000313" key="13">
    <source>
        <dbReference type="EMBL" id="ANF25041.1"/>
    </source>
</evidence>
<evidence type="ECO:0000256" key="4">
    <source>
        <dbReference type="ARBA" id="ARBA00022490"/>
    </source>
</evidence>
<evidence type="ECO:0000259" key="12">
    <source>
        <dbReference type="Pfam" id="PF05746"/>
    </source>
</evidence>
<dbReference type="AlphaFoldDB" id="A0A172WNG4"/>
<evidence type="ECO:0000256" key="11">
    <source>
        <dbReference type="HAMAP-Rule" id="MF_00255"/>
    </source>
</evidence>
<dbReference type="SUPFAM" id="SSF109604">
    <property type="entry name" value="HD-domain/PDEase-like"/>
    <property type="match status" value="1"/>
</dbReference>
<keyword evidence="4 11" id="KW-0963">Cytoplasm</keyword>
<keyword evidence="7 11" id="KW-0067">ATP-binding</keyword>
<dbReference type="NCBIfam" id="TIGR00211">
    <property type="entry name" value="glyS"/>
    <property type="match status" value="1"/>
</dbReference>
<dbReference type="GO" id="GO:0005524">
    <property type="term" value="F:ATP binding"/>
    <property type="evidence" value="ECO:0007669"/>
    <property type="project" value="UniProtKB-UniRule"/>
</dbReference>
<dbReference type="PROSITE" id="PS50861">
    <property type="entry name" value="AA_TRNA_LIGASE_II_GLYAB"/>
    <property type="match status" value="1"/>
</dbReference>
<dbReference type="eggNOG" id="COG0751">
    <property type="taxonomic scope" value="Bacteria"/>
</dbReference>